<dbReference type="OrthoDB" id="30195at2759"/>
<dbReference type="GO" id="GO:0005730">
    <property type="term" value="C:nucleolus"/>
    <property type="evidence" value="ECO:0007669"/>
    <property type="project" value="TreeGrafter"/>
</dbReference>
<evidence type="ECO:0000256" key="2">
    <source>
        <dbReference type="ARBA" id="ARBA00023242"/>
    </source>
</evidence>
<protein>
    <submittedName>
        <fullName evidence="6">WD repeat-containing protein 43</fullName>
    </submittedName>
</protein>
<dbReference type="InterPro" id="IPR015943">
    <property type="entry name" value="WD40/YVTN_repeat-like_dom_sf"/>
</dbReference>
<dbReference type="InterPro" id="IPR052414">
    <property type="entry name" value="U3_snoRNA-assoc_WDR"/>
</dbReference>
<accession>A0A2V3INW5</accession>
<feature type="compositionally biased region" description="Basic and acidic residues" evidence="4">
    <location>
        <begin position="367"/>
        <end position="382"/>
    </location>
</feature>
<feature type="domain" description="Small-subunit processome Utp12" evidence="5">
    <location>
        <begin position="451"/>
        <end position="543"/>
    </location>
</feature>
<keyword evidence="7" id="KW-1185">Reference proteome</keyword>
<evidence type="ECO:0000256" key="4">
    <source>
        <dbReference type="SAM" id="MobiDB-lite"/>
    </source>
</evidence>
<name>A0A2V3INW5_9FLOR</name>
<feature type="region of interest" description="Disordered" evidence="4">
    <location>
        <begin position="358"/>
        <end position="390"/>
    </location>
</feature>
<sequence length="636" mass="69464">MGANRLPELSASALWAAAPDASVLAHAHPPAKLALFRAPNFSAPHISALPAPAARISLANHSSSDPPSVLVATAAGDLFLSNKLLARLTAAPSVVVHDRHHVVAATAQNLTVISLSDAQQSLSNSDNLHHKPHGHAAPLSAALLLRPAQLVLASQQITVHDLPNARLQTRFTGHASPVTCMATLSTHSFVSAAKHERMIMLWRVPSQPLSHRKRRRLTAVSPSMALALPRATADVLALCADLNSDGRNVAAVLNSSEVVVWKDLPHSALGAVQSSFVVRAVDDVPVVHALFVDENRLVVLYGRQLCPDSFTVHLNSVESDVVLLPRVSVDVITASTDVKPHAKVQLVQQAVALQSSNVAIAPPPSAKRKEPADDSEHDGDSADEKDDAYGEQDATIQDKLAALGVTTDTTRADMPTVLPSLDSSRLDSRVVILCQAVRVGDDHLFDNIIDSTQNADTIRNTVDEMPPEVATGALLDMLVDRLERYPSRVEKLLTWIRTVLIEHAGTLISQQHNQTLHALQAIIEARTQNLEALSRLEGRLELVVGQGERQKRLKQVNLSQPAAGLEYTFGEGVEKGMRLRRKMAVVRRVVMNRVGRRMIRRRKANLRRKKKGVGRECWEWDCWEGRFENEWNSAWE</sequence>
<dbReference type="PANTHER" id="PTHR44267:SF1">
    <property type="entry name" value="WD REPEAT-CONTAINING PROTEIN 43"/>
    <property type="match status" value="1"/>
</dbReference>
<reference evidence="6 7" key="1">
    <citation type="journal article" date="2018" name="Mol. Biol. Evol.">
        <title>Analysis of the draft genome of the red seaweed Gracilariopsis chorda provides insights into genome size evolution in Rhodophyta.</title>
        <authorList>
            <person name="Lee J."/>
            <person name="Yang E.C."/>
            <person name="Graf L."/>
            <person name="Yang J.H."/>
            <person name="Qiu H."/>
            <person name="Zel Zion U."/>
            <person name="Chan C.X."/>
            <person name="Stephens T.G."/>
            <person name="Weber A.P.M."/>
            <person name="Boo G.H."/>
            <person name="Boo S.M."/>
            <person name="Kim K.M."/>
            <person name="Shin Y."/>
            <person name="Jung M."/>
            <person name="Lee S.J."/>
            <person name="Yim H.S."/>
            <person name="Lee J.H."/>
            <person name="Bhattacharya D."/>
            <person name="Yoon H.S."/>
        </authorList>
    </citation>
    <scope>NUCLEOTIDE SEQUENCE [LARGE SCALE GENOMIC DNA]</scope>
    <source>
        <strain evidence="6 7">SKKU-2015</strain>
        <tissue evidence="6">Whole body</tissue>
    </source>
</reference>
<evidence type="ECO:0000259" key="5">
    <source>
        <dbReference type="Pfam" id="PF04003"/>
    </source>
</evidence>
<dbReference type="Pfam" id="PF04003">
    <property type="entry name" value="Utp12"/>
    <property type="match status" value="1"/>
</dbReference>
<dbReference type="EMBL" id="NBIV01000149">
    <property type="protein sequence ID" value="PXF42820.1"/>
    <property type="molecule type" value="Genomic_DNA"/>
</dbReference>
<dbReference type="GO" id="GO:0000462">
    <property type="term" value="P:maturation of SSU-rRNA from tricistronic rRNA transcript (SSU-rRNA, 5.8S rRNA, LSU-rRNA)"/>
    <property type="evidence" value="ECO:0007669"/>
    <property type="project" value="TreeGrafter"/>
</dbReference>
<evidence type="ECO:0000256" key="1">
    <source>
        <dbReference type="ARBA" id="ARBA00004123"/>
    </source>
</evidence>
<dbReference type="Proteomes" id="UP000247409">
    <property type="component" value="Unassembled WGS sequence"/>
</dbReference>
<dbReference type="AlphaFoldDB" id="A0A2V3INW5"/>
<dbReference type="InterPro" id="IPR036322">
    <property type="entry name" value="WD40_repeat_dom_sf"/>
</dbReference>
<evidence type="ECO:0000313" key="6">
    <source>
        <dbReference type="EMBL" id="PXF42820.1"/>
    </source>
</evidence>
<comment type="caution">
    <text evidence="6">The sequence shown here is derived from an EMBL/GenBank/DDBJ whole genome shotgun (WGS) entry which is preliminary data.</text>
</comment>
<comment type="similarity">
    <text evidence="3">Belongs to the UTP5 family.</text>
</comment>
<dbReference type="SUPFAM" id="SSF50978">
    <property type="entry name" value="WD40 repeat-like"/>
    <property type="match status" value="1"/>
</dbReference>
<organism evidence="6 7">
    <name type="scientific">Gracilariopsis chorda</name>
    <dbReference type="NCBI Taxonomy" id="448386"/>
    <lineage>
        <taxon>Eukaryota</taxon>
        <taxon>Rhodophyta</taxon>
        <taxon>Florideophyceae</taxon>
        <taxon>Rhodymeniophycidae</taxon>
        <taxon>Gracilariales</taxon>
        <taxon>Gracilariaceae</taxon>
        <taxon>Gracilariopsis</taxon>
    </lineage>
</organism>
<keyword evidence="2" id="KW-0539">Nucleus</keyword>
<dbReference type="STRING" id="448386.A0A2V3INW5"/>
<evidence type="ECO:0000313" key="7">
    <source>
        <dbReference type="Proteomes" id="UP000247409"/>
    </source>
</evidence>
<gene>
    <name evidence="6" type="ORF">BWQ96_07471</name>
</gene>
<dbReference type="InterPro" id="IPR007148">
    <property type="entry name" value="SSU_processome_Utp12"/>
</dbReference>
<comment type="subcellular location">
    <subcellularLocation>
        <location evidence="1">Nucleus</location>
    </subcellularLocation>
</comment>
<evidence type="ECO:0000256" key="3">
    <source>
        <dbReference type="ARBA" id="ARBA00038335"/>
    </source>
</evidence>
<dbReference type="Gene3D" id="2.130.10.10">
    <property type="entry name" value="YVTN repeat-like/Quinoprotein amine dehydrogenase"/>
    <property type="match status" value="1"/>
</dbReference>
<proteinExistence type="inferred from homology"/>
<dbReference type="PANTHER" id="PTHR44267">
    <property type="entry name" value="WD REPEAT-CONTAINING PROTEIN 43"/>
    <property type="match status" value="1"/>
</dbReference>